<dbReference type="PATRIC" id="fig|1006006.8.peg.590"/>
<evidence type="ECO:0000313" key="3">
    <source>
        <dbReference type="Proteomes" id="UP000007812"/>
    </source>
</evidence>
<dbReference type="Proteomes" id="UP000007812">
    <property type="component" value="Chromosome"/>
</dbReference>
<keyword evidence="3" id="KW-1185">Reference proteome</keyword>
<dbReference type="KEGG" id="mcn:Mcup_0589"/>
<proteinExistence type="predicted"/>
<dbReference type="GeneID" id="10492780"/>
<keyword evidence="1" id="KW-1133">Transmembrane helix</keyword>
<dbReference type="AlphaFoldDB" id="F4G104"/>
<feature type="transmembrane region" description="Helical" evidence="1">
    <location>
        <begin position="7"/>
        <end position="29"/>
    </location>
</feature>
<accession>F4G104</accession>
<evidence type="ECO:0000256" key="1">
    <source>
        <dbReference type="SAM" id="Phobius"/>
    </source>
</evidence>
<name>F4G104_METCR</name>
<dbReference type="EMBL" id="CP002656">
    <property type="protein sequence ID" value="AEB94694.1"/>
    <property type="molecule type" value="Genomic_DNA"/>
</dbReference>
<dbReference type="eggNOG" id="arCOG03854">
    <property type="taxonomic scope" value="Archaea"/>
</dbReference>
<sequence length="449" mass="49717">MPSVVTSLIIVAVTLLLAIAIFALFSSYFSIQGISLSQTQILVSQAKQTQLTVSPISYQGIGPDFSYFNVSFLVWYSTPVKNVSIVTFVANPLPGLGPYLYTPLGGQNSTVLENVSGKYVQLTSFKLDGVVSVPQGQQLNLNAQVYSSKPEGTFLINAKVKPGQIVVVWLLTYEFGKWYRVYYTYVNPSNGGLGLYVVTHTPPFDLNSTTTSYKPPHLFSSNQGVQIGLWFEPLMNSTQNSSIVYFTFNSTNNKYHYICVYQSGLTLYLKSNLGGSTNIESLGTVSQFNFYFINISYGNQVNNGVTLYNSMKDEIKQIPLESQGTTNSYIGSITFGSKSSTDEITQAFLVTQKDNGQKSQKDSGAAFYNVSSTVLQHNAFYNNTVNLYNIIKNNNDKTLNGIVYWFFVYPSSSPPLQTYALLWYYPNGAETLSTLYIPPESGSNTWIIG</sequence>
<dbReference type="RefSeq" id="WP_013737192.1">
    <property type="nucleotide sequence ID" value="NC_015435.1"/>
</dbReference>
<gene>
    <name evidence="2" type="ordered locus">Mcup_0589</name>
</gene>
<reference evidence="2 3" key="1">
    <citation type="journal article" date="2011" name="J. Bacteriol.">
        <title>Complete genome sequence of Metallosphaera cuprina, a metal sulfide-oxidizing archaeon from a hot spring.</title>
        <authorList>
            <person name="Liu L.J."/>
            <person name="You X.Y."/>
            <person name="Zheng H."/>
            <person name="Wang S."/>
            <person name="Jiang C.Y."/>
            <person name="Liu S.J."/>
        </authorList>
    </citation>
    <scope>NUCLEOTIDE SEQUENCE [LARGE SCALE GENOMIC DNA]</scope>
    <source>
        <strain evidence="2 3">Ar-4</strain>
    </source>
</reference>
<protein>
    <submittedName>
        <fullName evidence="2">Uncharacterized protein</fullName>
    </submittedName>
</protein>
<evidence type="ECO:0000313" key="2">
    <source>
        <dbReference type="EMBL" id="AEB94694.1"/>
    </source>
</evidence>
<keyword evidence="1" id="KW-0472">Membrane</keyword>
<organism evidence="2 3">
    <name type="scientific">Metallosphaera cuprina (strain Ar-4)</name>
    <dbReference type="NCBI Taxonomy" id="1006006"/>
    <lineage>
        <taxon>Archaea</taxon>
        <taxon>Thermoproteota</taxon>
        <taxon>Thermoprotei</taxon>
        <taxon>Sulfolobales</taxon>
        <taxon>Sulfolobaceae</taxon>
        <taxon>Metallosphaera</taxon>
    </lineage>
</organism>
<dbReference type="OrthoDB" id="34421at2157"/>
<dbReference type="HOGENOM" id="CLU_584789_0_0_2"/>
<dbReference type="STRING" id="1006006.Mcup_0589"/>
<keyword evidence="1" id="KW-0812">Transmembrane</keyword>